<keyword evidence="4" id="KW-1185">Reference proteome</keyword>
<reference evidence="3 4" key="1">
    <citation type="submission" date="2024-03" db="EMBL/GenBank/DDBJ databases">
        <title>Mouse gut bacterial collection (mGBC) of GemPharmatech.</title>
        <authorList>
            <person name="He Y."/>
            <person name="Dong L."/>
            <person name="Wu D."/>
            <person name="Gao X."/>
            <person name="Lin Z."/>
        </authorList>
    </citation>
    <scope>NUCLEOTIDE SEQUENCE [LARGE SCALE GENOMIC DNA]</scope>
    <source>
        <strain evidence="3 4">15-30</strain>
    </source>
</reference>
<organism evidence="3 4">
    <name type="scientific">Ligilactobacillus faecis</name>
    <dbReference type="NCBI Taxonomy" id="762833"/>
    <lineage>
        <taxon>Bacteria</taxon>
        <taxon>Bacillati</taxon>
        <taxon>Bacillota</taxon>
        <taxon>Bacilli</taxon>
        <taxon>Lactobacillales</taxon>
        <taxon>Lactobacillaceae</taxon>
        <taxon>Ligilactobacillus</taxon>
    </lineage>
</organism>
<comment type="caution">
    <text evidence="3">The sequence shown here is derived from an EMBL/GenBank/DDBJ whole genome shotgun (WGS) entry which is preliminary data.</text>
</comment>
<evidence type="ECO:0000259" key="2">
    <source>
        <dbReference type="Pfam" id="PF04909"/>
    </source>
</evidence>
<feature type="domain" description="Amidohydrolase-related" evidence="2">
    <location>
        <begin position="62"/>
        <end position="300"/>
    </location>
</feature>
<evidence type="ECO:0000313" key="3">
    <source>
        <dbReference type="EMBL" id="MEY8661687.1"/>
    </source>
</evidence>
<dbReference type="InterPro" id="IPR032465">
    <property type="entry name" value="ACMSD"/>
</dbReference>
<dbReference type="PANTHER" id="PTHR21240">
    <property type="entry name" value="2-AMINO-3-CARBOXYLMUCONATE-6-SEMIALDEHYDE DECARBOXYLASE"/>
    <property type="match status" value="1"/>
</dbReference>
<name>A0ABV4DMI9_9LACO</name>
<dbReference type="Gene3D" id="3.20.20.140">
    <property type="entry name" value="Metal-dependent hydrolases"/>
    <property type="match status" value="1"/>
</dbReference>
<dbReference type="RefSeq" id="WP_369940743.1">
    <property type="nucleotide sequence ID" value="NZ_JBCLUF010000005.1"/>
</dbReference>
<dbReference type="PANTHER" id="PTHR21240:SF28">
    <property type="entry name" value="ISO-OROTATE DECARBOXYLASE (EUROFUNG)"/>
    <property type="match status" value="1"/>
</dbReference>
<dbReference type="EMBL" id="JBCLUF010000005">
    <property type="protein sequence ID" value="MEY8661687.1"/>
    <property type="molecule type" value="Genomic_DNA"/>
</dbReference>
<dbReference type="InterPro" id="IPR006680">
    <property type="entry name" value="Amidohydro-rel"/>
</dbReference>
<gene>
    <name evidence="3" type="ORF">AALT52_02080</name>
</gene>
<proteinExistence type="predicted"/>
<evidence type="ECO:0000256" key="1">
    <source>
        <dbReference type="ARBA" id="ARBA00023239"/>
    </source>
</evidence>
<dbReference type="Proteomes" id="UP001565236">
    <property type="component" value="Unassembled WGS sequence"/>
</dbReference>
<evidence type="ECO:0000313" key="4">
    <source>
        <dbReference type="Proteomes" id="UP001565236"/>
    </source>
</evidence>
<dbReference type="InterPro" id="IPR032466">
    <property type="entry name" value="Metal_Hydrolase"/>
</dbReference>
<accession>A0ABV4DMI9</accession>
<dbReference type="Pfam" id="PF04909">
    <property type="entry name" value="Amidohydro_2"/>
    <property type="match status" value="1"/>
</dbReference>
<sequence length="304" mass="34115">MAKKIDVFAHVLPPRFRTQMVAKVPDVLERYPFMQHPLLSDFTLRKQHACPDELQVISNVNLNPEDYFGPKEAARLCRELNNELSELVTTHPELFYRAVGAVPLNNMKATKEILAEIATAKELCGVQIFTRALGKSIADESYEELFATAAKLHLPLWLHPIFDQRKPDNNIIFSWEYELSQAMLEIVQAGLLTKYPELKIIVHHAGGMVPYFAGRIEHILPTEQANAFKAFYVDTALLGNKKALELAVAYYGEKHVLYGTDAPLGIAPAGAGRAIQQALVAADISSAQLEQIYFKNFERILAKK</sequence>
<protein>
    <submittedName>
        <fullName evidence="3">Amidohydrolase family protein</fullName>
    </submittedName>
</protein>
<dbReference type="SUPFAM" id="SSF51556">
    <property type="entry name" value="Metallo-dependent hydrolases"/>
    <property type="match status" value="1"/>
</dbReference>
<keyword evidence="1" id="KW-0456">Lyase</keyword>